<dbReference type="EMBL" id="HBGS01032575">
    <property type="protein sequence ID" value="CAD9433808.1"/>
    <property type="molecule type" value="Transcribed_RNA"/>
</dbReference>
<gene>
    <name evidence="1" type="ORF">DSPE1174_LOCUS16727</name>
</gene>
<protein>
    <submittedName>
        <fullName evidence="1">Uncharacterized protein</fullName>
    </submittedName>
</protein>
<organism evidence="1">
    <name type="scientific">Octactis speculum</name>
    <dbReference type="NCBI Taxonomy" id="3111310"/>
    <lineage>
        <taxon>Eukaryota</taxon>
        <taxon>Sar</taxon>
        <taxon>Stramenopiles</taxon>
        <taxon>Ochrophyta</taxon>
        <taxon>Dictyochophyceae</taxon>
        <taxon>Dictyochales</taxon>
        <taxon>Dictyochaceae</taxon>
        <taxon>Octactis</taxon>
    </lineage>
</organism>
<name>A0A7S2CUR1_9STRA</name>
<reference evidence="1" key="1">
    <citation type="submission" date="2021-01" db="EMBL/GenBank/DDBJ databases">
        <authorList>
            <person name="Corre E."/>
            <person name="Pelletier E."/>
            <person name="Niang G."/>
            <person name="Scheremetjew M."/>
            <person name="Finn R."/>
            <person name="Kale V."/>
            <person name="Holt S."/>
            <person name="Cochrane G."/>
            <person name="Meng A."/>
            <person name="Brown T."/>
            <person name="Cohen L."/>
        </authorList>
    </citation>
    <scope>NUCLEOTIDE SEQUENCE</scope>
    <source>
        <strain evidence="1">CCMP1381</strain>
    </source>
</reference>
<accession>A0A7S2CUR1</accession>
<proteinExistence type="predicted"/>
<evidence type="ECO:0000313" key="1">
    <source>
        <dbReference type="EMBL" id="CAD9433808.1"/>
    </source>
</evidence>
<dbReference type="AlphaFoldDB" id="A0A7S2CUR1"/>
<sequence length="103" mass="11431">MTNTICFAGVSIGFAAVCVDDDKLAAEETSLTRWPYLEHFYMPAESIHKLGICIVPNRLVVDGRSGRTLKWWDGTSGNVLKGRHGRSRTNGSHDLLGELIRML</sequence>